<feature type="region of interest" description="Disordered" evidence="1">
    <location>
        <begin position="1"/>
        <end position="101"/>
    </location>
</feature>
<dbReference type="KEGG" id="dosa:Os03g0158000"/>
<evidence type="ECO:0000313" key="3">
    <source>
        <dbReference type="Proteomes" id="UP000000763"/>
    </source>
</evidence>
<feature type="compositionally biased region" description="Pro residues" evidence="1">
    <location>
        <begin position="37"/>
        <end position="53"/>
    </location>
</feature>
<sequence length="242" mass="25925">SSHLSPFLSPLTGGDADSVEARPPPLPPPWAYRRLPLPSPRHLPCLPPPPPHVPAAAAASPLPRPPVAVLQHRLPPPRPPQERSPRSPPPATEQDGSGHRSDAVVVGLWEHPADLILPGANMSKQMAQVSRRRLTRVGTVLLPTFSTPYAAGGHRPVHVAVHDHLAVAELVVEPRDHVLEADVEALDDGVFLVGTRAAAPRGALQREAAHGREAVKVDLAGTERVQLADERVRLGDAPMPRR</sequence>
<dbReference type="AlphaFoldDB" id="Q0DV05"/>
<accession>Q0DV05</accession>
<protein>
    <submittedName>
        <fullName evidence="2">Os03g0158000 protein</fullName>
    </submittedName>
</protein>
<evidence type="ECO:0000256" key="1">
    <source>
        <dbReference type="SAM" id="MobiDB-lite"/>
    </source>
</evidence>
<organism evidence="2 3">
    <name type="scientific">Oryza sativa subsp. japonica</name>
    <name type="common">Rice</name>
    <dbReference type="NCBI Taxonomy" id="39947"/>
    <lineage>
        <taxon>Eukaryota</taxon>
        <taxon>Viridiplantae</taxon>
        <taxon>Streptophyta</taxon>
        <taxon>Embryophyta</taxon>
        <taxon>Tracheophyta</taxon>
        <taxon>Spermatophyta</taxon>
        <taxon>Magnoliopsida</taxon>
        <taxon>Liliopsida</taxon>
        <taxon>Poales</taxon>
        <taxon>Poaceae</taxon>
        <taxon>BOP clade</taxon>
        <taxon>Oryzoideae</taxon>
        <taxon>Oryzeae</taxon>
        <taxon>Oryzinae</taxon>
        <taxon>Oryza</taxon>
        <taxon>Oryza sativa</taxon>
    </lineage>
</organism>
<proteinExistence type="predicted"/>
<dbReference type="EMBL" id="AP008209">
    <property type="protein sequence ID" value="BAF10933.1"/>
    <property type="molecule type" value="Genomic_DNA"/>
</dbReference>
<gene>
    <name evidence="2" type="ordered locus">Os03g0158000</name>
</gene>
<reference evidence="3" key="2">
    <citation type="journal article" date="2008" name="Nucleic Acids Res.">
        <title>The rice annotation project database (RAP-DB): 2008 update.</title>
        <authorList>
            <consortium name="The rice annotation project (RAP)"/>
        </authorList>
    </citation>
    <scope>GENOME REANNOTATION</scope>
    <source>
        <strain evidence="3">cv. Nipponbare</strain>
    </source>
</reference>
<evidence type="ECO:0000313" key="2">
    <source>
        <dbReference type="EMBL" id="BAF10933.1"/>
    </source>
</evidence>
<feature type="non-terminal residue" evidence="2">
    <location>
        <position position="1"/>
    </location>
</feature>
<name>Q0DV05_ORYSJ</name>
<dbReference type="Proteomes" id="UP000000763">
    <property type="component" value="Chromosome 3"/>
</dbReference>
<reference evidence="2 3" key="1">
    <citation type="journal article" date="2005" name="Nature">
        <title>The map-based sequence of the rice genome.</title>
        <authorList>
            <consortium name="International rice genome sequencing project (IRGSP)"/>
            <person name="Matsumoto T."/>
            <person name="Wu J."/>
            <person name="Kanamori H."/>
            <person name="Katayose Y."/>
            <person name="Fujisawa M."/>
            <person name="Namiki N."/>
            <person name="Mizuno H."/>
            <person name="Yamamoto K."/>
            <person name="Antonio B.A."/>
            <person name="Baba T."/>
            <person name="Sakata K."/>
            <person name="Nagamura Y."/>
            <person name="Aoki H."/>
            <person name="Arikawa K."/>
            <person name="Arita K."/>
            <person name="Bito T."/>
            <person name="Chiden Y."/>
            <person name="Fujitsuka N."/>
            <person name="Fukunaka R."/>
            <person name="Hamada M."/>
            <person name="Harada C."/>
            <person name="Hayashi A."/>
            <person name="Hijishita S."/>
            <person name="Honda M."/>
            <person name="Hosokawa S."/>
            <person name="Ichikawa Y."/>
            <person name="Idonuma A."/>
            <person name="Iijima M."/>
            <person name="Ikeda M."/>
            <person name="Ikeno M."/>
            <person name="Ito K."/>
            <person name="Ito S."/>
            <person name="Ito T."/>
            <person name="Ito Y."/>
            <person name="Ito Y."/>
            <person name="Iwabuchi A."/>
            <person name="Kamiya K."/>
            <person name="Karasawa W."/>
            <person name="Kurita K."/>
            <person name="Katagiri S."/>
            <person name="Kikuta A."/>
            <person name="Kobayashi H."/>
            <person name="Kobayashi N."/>
            <person name="Machita K."/>
            <person name="Maehara T."/>
            <person name="Masukawa M."/>
            <person name="Mizubayashi T."/>
            <person name="Mukai Y."/>
            <person name="Nagasaki H."/>
            <person name="Nagata Y."/>
            <person name="Naito S."/>
            <person name="Nakashima M."/>
            <person name="Nakama Y."/>
            <person name="Nakamichi Y."/>
            <person name="Nakamura M."/>
            <person name="Meguro A."/>
            <person name="Negishi M."/>
            <person name="Ohta I."/>
            <person name="Ohta T."/>
            <person name="Okamoto M."/>
            <person name="Ono N."/>
            <person name="Saji S."/>
            <person name="Sakaguchi M."/>
            <person name="Sakai K."/>
            <person name="Shibata M."/>
            <person name="Shimokawa T."/>
            <person name="Song J."/>
            <person name="Takazaki Y."/>
            <person name="Terasawa K."/>
            <person name="Tsugane M."/>
            <person name="Tsuji K."/>
            <person name="Ueda S."/>
            <person name="Waki K."/>
            <person name="Yamagata H."/>
            <person name="Yamamoto M."/>
            <person name="Yamamoto S."/>
            <person name="Yamane H."/>
            <person name="Yoshiki S."/>
            <person name="Yoshihara R."/>
            <person name="Yukawa K."/>
            <person name="Zhong H."/>
            <person name="Yano M."/>
            <person name="Yuan Q."/>
            <person name="Ouyang S."/>
            <person name="Liu J."/>
            <person name="Jones K.M."/>
            <person name="Gansberger K."/>
            <person name="Moffat K."/>
            <person name="Hill J."/>
            <person name="Bera J."/>
            <person name="Fadrosh D."/>
            <person name="Jin S."/>
            <person name="Johri S."/>
            <person name="Kim M."/>
            <person name="Overton L."/>
            <person name="Reardon M."/>
            <person name="Tsitrin T."/>
            <person name="Vuong H."/>
            <person name="Weaver B."/>
            <person name="Ciecko A."/>
            <person name="Tallon L."/>
            <person name="Jackson J."/>
            <person name="Pai G."/>
            <person name="Aken S.V."/>
            <person name="Utterback T."/>
            <person name="Reidmuller S."/>
            <person name="Feldblyum T."/>
            <person name="Hsiao J."/>
            <person name="Zismann V."/>
            <person name="Iobst S."/>
            <person name="de Vazeille A.R."/>
            <person name="Buell C.R."/>
            <person name="Ying K."/>
            <person name="Li Y."/>
            <person name="Lu T."/>
            <person name="Huang Y."/>
            <person name="Zhao Q."/>
            <person name="Feng Q."/>
            <person name="Zhang L."/>
            <person name="Zhu J."/>
            <person name="Weng Q."/>
            <person name="Mu J."/>
            <person name="Lu Y."/>
            <person name="Fan D."/>
            <person name="Liu Y."/>
            <person name="Guan J."/>
            <person name="Zhang Y."/>
            <person name="Yu S."/>
            <person name="Liu X."/>
            <person name="Zhang Y."/>
            <person name="Hong G."/>
            <person name="Han B."/>
            <person name="Choisne N."/>
            <person name="Demange N."/>
            <person name="Orjeda G."/>
            <person name="Samain S."/>
            <person name="Cattolico L."/>
            <person name="Pelletier E."/>
            <person name="Couloux A."/>
            <person name="Segurens B."/>
            <person name="Wincker P."/>
            <person name="D'Hont A."/>
            <person name="Scarpelli C."/>
            <person name="Weissenbach J."/>
            <person name="Salanoubat M."/>
            <person name="Quetier F."/>
            <person name="Yu Y."/>
            <person name="Kim H.R."/>
            <person name="Rambo T."/>
            <person name="Currie J."/>
            <person name="Collura K."/>
            <person name="Luo M."/>
            <person name="Yang T."/>
            <person name="Ammiraju J.S.S."/>
            <person name="Engler F."/>
            <person name="Soderlund C."/>
            <person name="Wing R.A."/>
            <person name="Palmer L.E."/>
            <person name="de la Bastide M."/>
            <person name="Spiegel L."/>
            <person name="Nascimento L."/>
            <person name="Zutavern T."/>
            <person name="O'Shaughnessy A."/>
            <person name="Dike S."/>
            <person name="Dedhia N."/>
            <person name="Preston R."/>
            <person name="Balija V."/>
            <person name="McCombie W.R."/>
            <person name="Chow T."/>
            <person name="Chen H."/>
            <person name="Chung M."/>
            <person name="Chen C."/>
            <person name="Shaw J."/>
            <person name="Wu H."/>
            <person name="Hsiao K."/>
            <person name="Chao Y."/>
            <person name="Chu M."/>
            <person name="Cheng C."/>
            <person name="Hour A."/>
            <person name="Lee P."/>
            <person name="Lin S."/>
            <person name="Lin Y."/>
            <person name="Liou J."/>
            <person name="Liu S."/>
            <person name="Hsing Y."/>
            <person name="Raghuvanshi S."/>
            <person name="Mohanty A."/>
            <person name="Bharti A.K."/>
            <person name="Gaur A."/>
            <person name="Gupta V."/>
            <person name="Kumar D."/>
            <person name="Ravi V."/>
            <person name="Vij S."/>
            <person name="Kapur A."/>
            <person name="Khurana P."/>
            <person name="Khurana P."/>
            <person name="Khurana J.P."/>
            <person name="Tyagi A.K."/>
            <person name="Gaikwad K."/>
            <person name="Singh A."/>
            <person name="Dalal V."/>
            <person name="Srivastava S."/>
            <person name="Dixit A."/>
            <person name="Pal A.K."/>
            <person name="Ghazi I.A."/>
            <person name="Yadav M."/>
            <person name="Pandit A."/>
            <person name="Bhargava A."/>
            <person name="Sureshbabu K."/>
            <person name="Batra K."/>
            <person name="Sharma T.R."/>
            <person name="Mohapatra T."/>
            <person name="Singh N.K."/>
            <person name="Messing J."/>
            <person name="Nelson A.B."/>
            <person name="Fuks G."/>
            <person name="Kavchok S."/>
            <person name="Keizer G."/>
            <person name="Linton E."/>
            <person name="Llaca V."/>
            <person name="Song R."/>
            <person name="Tanyolac B."/>
            <person name="Young S."/>
            <person name="Ho-Il K."/>
            <person name="Hahn J.H."/>
            <person name="Sangsakoo G."/>
            <person name="Vanavichit A."/>
            <person name="de Mattos Luiz.A.T."/>
            <person name="Zimmer P.D."/>
            <person name="Malone G."/>
            <person name="Dellagostin O."/>
            <person name="de Oliveira A.C."/>
            <person name="Bevan M."/>
            <person name="Bancroft I."/>
            <person name="Minx P."/>
            <person name="Cordum H."/>
            <person name="Wilson R."/>
            <person name="Cheng Z."/>
            <person name="Jin W."/>
            <person name="Jiang J."/>
            <person name="Leong S.A."/>
            <person name="Iwama H."/>
            <person name="Gojobori T."/>
            <person name="Itoh T."/>
            <person name="Niimura Y."/>
            <person name="Fujii Y."/>
            <person name="Habara T."/>
            <person name="Sakai H."/>
            <person name="Sato Y."/>
            <person name="Wilson G."/>
            <person name="Kumar K."/>
            <person name="McCouch S."/>
            <person name="Juretic N."/>
            <person name="Hoen D."/>
            <person name="Wright S."/>
            <person name="Bruskiewich R."/>
            <person name="Bureau T."/>
            <person name="Miyao A."/>
            <person name="Hirochika H."/>
            <person name="Nishikawa T."/>
            <person name="Kadowaki K."/>
            <person name="Sugiura M."/>
            <person name="Burr B."/>
            <person name="Sasaki T."/>
        </authorList>
    </citation>
    <scope>NUCLEOTIDE SEQUENCE [LARGE SCALE GENOMIC DNA]</scope>
    <source>
        <strain evidence="3">cv. Nipponbare</strain>
    </source>
</reference>